<sequence>MGKGIGKVATRCLVGDKKKKEHPSFPTWRDVDFL</sequence>
<evidence type="ECO:0000313" key="2">
    <source>
        <dbReference type="Proteomes" id="UP000634136"/>
    </source>
</evidence>
<reference evidence="1" key="1">
    <citation type="submission" date="2020-09" db="EMBL/GenBank/DDBJ databases">
        <title>Genome-Enabled Discovery of Anthraquinone Biosynthesis in Senna tora.</title>
        <authorList>
            <person name="Kang S.-H."/>
            <person name="Pandey R.P."/>
            <person name="Lee C.-M."/>
            <person name="Sim J.-S."/>
            <person name="Jeong J.-T."/>
            <person name="Choi B.-S."/>
            <person name="Jung M."/>
            <person name="Ginzburg D."/>
            <person name="Zhao K."/>
            <person name="Won S.Y."/>
            <person name="Oh T.-J."/>
            <person name="Yu Y."/>
            <person name="Kim N.-H."/>
            <person name="Lee O.R."/>
            <person name="Lee T.-H."/>
            <person name="Bashyal P."/>
            <person name="Kim T.-S."/>
            <person name="Lee W.-H."/>
            <person name="Kawkins C."/>
            <person name="Kim C.-K."/>
            <person name="Kim J.S."/>
            <person name="Ahn B.O."/>
            <person name="Rhee S.Y."/>
            <person name="Sohng J.K."/>
        </authorList>
    </citation>
    <scope>NUCLEOTIDE SEQUENCE</scope>
    <source>
        <tissue evidence="1">Leaf</tissue>
    </source>
</reference>
<accession>A0A834SVZ5</accession>
<keyword evidence="2" id="KW-1185">Reference proteome</keyword>
<dbReference type="AlphaFoldDB" id="A0A834SVZ5"/>
<evidence type="ECO:0000313" key="1">
    <source>
        <dbReference type="EMBL" id="KAF7809745.1"/>
    </source>
</evidence>
<gene>
    <name evidence="1" type="ORF">G2W53_036488</name>
</gene>
<dbReference type="Proteomes" id="UP000634136">
    <property type="component" value="Unassembled WGS sequence"/>
</dbReference>
<proteinExistence type="predicted"/>
<dbReference type="EMBL" id="JAAIUW010000011">
    <property type="protein sequence ID" value="KAF7809745.1"/>
    <property type="molecule type" value="Genomic_DNA"/>
</dbReference>
<organism evidence="1 2">
    <name type="scientific">Senna tora</name>
    <dbReference type="NCBI Taxonomy" id="362788"/>
    <lineage>
        <taxon>Eukaryota</taxon>
        <taxon>Viridiplantae</taxon>
        <taxon>Streptophyta</taxon>
        <taxon>Embryophyta</taxon>
        <taxon>Tracheophyta</taxon>
        <taxon>Spermatophyta</taxon>
        <taxon>Magnoliopsida</taxon>
        <taxon>eudicotyledons</taxon>
        <taxon>Gunneridae</taxon>
        <taxon>Pentapetalae</taxon>
        <taxon>rosids</taxon>
        <taxon>fabids</taxon>
        <taxon>Fabales</taxon>
        <taxon>Fabaceae</taxon>
        <taxon>Caesalpinioideae</taxon>
        <taxon>Cassia clade</taxon>
        <taxon>Senna</taxon>
    </lineage>
</organism>
<protein>
    <submittedName>
        <fullName evidence="1">Uncharacterized protein</fullName>
    </submittedName>
</protein>
<name>A0A834SVZ5_9FABA</name>
<comment type="caution">
    <text evidence="1">The sequence shown here is derived from an EMBL/GenBank/DDBJ whole genome shotgun (WGS) entry which is preliminary data.</text>
</comment>